<keyword evidence="1" id="KW-1133">Transmembrane helix</keyword>
<organism evidence="2 3">
    <name type="scientific">Sodalis ligni</name>
    <dbReference type="NCBI Taxonomy" id="2697027"/>
    <lineage>
        <taxon>Bacteria</taxon>
        <taxon>Pseudomonadati</taxon>
        <taxon>Pseudomonadota</taxon>
        <taxon>Gammaproteobacteria</taxon>
        <taxon>Enterobacterales</taxon>
        <taxon>Bruguierivoracaceae</taxon>
        <taxon>Sodalis</taxon>
    </lineage>
</organism>
<dbReference type="RefSeq" id="WP_132923715.1">
    <property type="nucleotide sequence ID" value="NZ_SJOI01000001.1"/>
</dbReference>
<sequence>MRPAEHWPWRGGGLSWWGLTSALAASAAVIALGALLLLRPGHSALEDTRRDIRQLEHALLQHRRAMAEWPAQARLETRVSSIQRDLAACETARRKPAVFIRSIDPGVGGKLTWRAAPLSPAGHDCPRRWTVAATTDYPGLRLMLKRLAELSGGLSLASFAVAARGGVLDIEFELAEPAPGTDHDK</sequence>
<dbReference type="Proteomes" id="UP000294555">
    <property type="component" value="Unassembled WGS sequence"/>
</dbReference>
<comment type="caution">
    <text evidence="2">The sequence shown here is derived from an EMBL/GenBank/DDBJ whole genome shotgun (WGS) entry which is preliminary data.</text>
</comment>
<keyword evidence="1" id="KW-0812">Transmembrane</keyword>
<evidence type="ECO:0000313" key="2">
    <source>
        <dbReference type="EMBL" id="TCL04973.1"/>
    </source>
</evidence>
<protein>
    <submittedName>
        <fullName evidence="2">Uncharacterized protein</fullName>
    </submittedName>
</protein>
<gene>
    <name evidence="2" type="ORF">EZJ58_3126</name>
</gene>
<dbReference type="EMBL" id="SJOI01000001">
    <property type="protein sequence ID" value="TCL04973.1"/>
    <property type="molecule type" value="Genomic_DNA"/>
</dbReference>
<keyword evidence="1" id="KW-0472">Membrane</keyword>
<accession>A0A4R1NC94</accession>
<keyword evidence="3" id="KW-1185">Reference proteome</keyword>
<dbReference type="OrthoDB" id="9933242at2"/>
<feature type="transmembrane region" description="Helical" evidence="1">
    <location>
        <begin position="16"/>
        <end position="38"/>
    </location>
</feature>
<name>A0A4R1NC94_9GAMM</name>
<dbReference type="AlphaFoldDB" id="A0A4R1NC94"/>
<evidence type="ECO:0000256" key="1">
    <source>
        <dbReference type="SAM" id="Phobius"/>
    </source>
</evidence>
<evidence type="ECO:0000313" key="3">
    <source>
        <dbReference type="Proteomes" id="UP000294555"/>
    </source>
</evidence>
<reference evidence="2 3" key="1">
    <citation type="submission" date="2019-02" db="EMBL/GenBank/DDBJ databases">
        <title>Investigation of anaerobic lignin degradation for improved lignocellulosic biofuels.</title>
        <authorList>
            <person name="Deangelis K."/>
        </authorList>
    </citation>
    <scope>NUCLEOTIDE SEQUENCE [LARGE SCALE GENOMIC DNA]</scope>
    <source>
        <strain evidence="2 3">159R</strain>
    </source>
</reference>
<proteinExistence type="predicted"/>